<keyword evidence="3" id="KW-1185">Reference proteome</keyword>
<keyword evidence="1" id="KW-1133">Transmembrane helix</keyword>
<dbReference type="KEGG" id="fhl:OE105_09560"/>
<dbReference type="RefSeq" id="WP_275419956.1">
    <property type="nucleotide sequence ID" value="NZ_CP106877.1"/>
</dbReference>
<feature type="transmembrane region" description="Helical" evidence="1">
    <location>
        <begin position="12"/>
        <end position="37"/>
    </location>
</feature>
<accession>A0A9E8LY40</accession>
<dbReference type="EMBL" id="CP106877">
    <property type="protein sequence ID" value="WAA11832.1"/>
    <property type="molecule type" value="Genomic_DNA"/>
</dbReference>
<evidence type="ECO:0000313" key="2">
    <source>
        <dbReference type="EMBL" id="WAA11832.1"/>
    </source>
</evidence>
<sequence length="67" mass="7468">MSGPGNIHPNRFFFGAPFIGGPFLGGLLGGVLGSALIRPRPYTYYPPYYPPYPPYYGYGVGNKPYYW</sequence>
<keyword evidence="1" id="KW-0812">Transmembrane</keyword>
<proteinExistence type="predicted"/>
<gene>
    <name evidence="2" type="ORF">OE105_09560</name>
</gene>
<dbReference type="AlphaFoldDB" id="A0A9E8LY40"/>
<evidence type="ECO:0000256" key="1">
    <source>
        <dbReference type="SAM" id="Phobius"/>
    </source>
</evidence>
<keyword evidence="1" id="KW-0472">Membrane</keyword>
<reference evidence="2" key="1">
    <citation type="submission" date="2022-09" db="EMBL/GenBank/DDBJ databases">
        <title>Complete Genomes of Fervidibacillus albus and Fervidibacillus halotolerans isolated from tidal flat sediments.</title>
        <authorList>
            <person name="Kwon K.K."/>
            <person name="Yang S.-H."/>
            <person name="Park M.J."/>
            <person name="Oh H.-M."/>
        </authorList>
    </citation>
    <scope>NUCLEOTIDE SEQUENCE</scope>
    <source>
        <strain evidence="2">MEBiC13594</strain>
    </source>
</reference>
<dbReference type="Proteomes" id="UP001164726">
    <property type="component" value="Chromosome"/>
</dbReference>
<name>A0A9E8LY40_9BACI</name>
<protein>
    <submittedName>
        <fullName evidence="2">Uncharacterized protein</fullName>
    </submittedName>
</protein>
<organism evidence="2 3">
    <name type="scientific">Fervidibacillus halotolerans</name>
    <dbReference type="NCBI Taxonomy" id="2980027"/>
    <lineage>
        <taxon>Bacteria</taxon>
        <taxon>Bacillati</taxon>
        <taxon>Bacillota</taxon>
        <taxon>Bacilli</taxon>
        <taxon>Bacillales</taxon>
        <taxon>Bacillaceae</taxon>
        <taxon>Fervidibacillus</taxon>
    </lineage>
</organism>
<evidence type="ECO:0000313" key="3">
    <source>
        <dbReference type="Proteomes" id="UP001164726"/>
    </source>
</evidence>